<name>A0A1X9LP75_9MICO</name>
<dbReference type="RefSeq" id="WP_085021065.1">
    <property type="nucleotide sequence ID" value="NZ_BMHD01000001.1"/>
</dbReference>
<reference evidence="1 2" key="1">
    <citation type="submission" date="2017-04" db="EMBL/GenBank/DDBJ databases">
        <authorList>
            <person name="Afonso C.L."/>
            <person name="Miller P.J."/>
            <person name="Scott M.A."/>
            <person name="Spackman E."/>
            <person name="Goraichik I."/>
            <person name="Dimitrov K.M."/>
            <person name="Suarez D.L."/>
            <person name="Swayne D.E."/>
        </authorList>
    </citation>
    <scope>NUCLEOTIDE SEQUENCE [LARGE SCALE GENOMIC DNA]</scope>
    <source>
        <strain evidence="2">XA(T)</strain>
    </source>
</reference>
<keyword evidence="2" id="KW-1185">Reference proteome</keyword>
<dbReference type="EMBL" id="CP020715">
    <property type="protein sequence ID" value="ARJ06927.1"/>
    <property type="molecule type" value="Genomic_DNA"/>
</dbReference>
<proteinExistence type="predicted"/>
<organism evidence="1 2">
    <name type="scientific">Cnuibacter physcomitrellae</name>
    <dbReference type="NCBI Taxonomy" id="1619308"/>
    <lineage>
        <taxon>Bacteria</taxon>
        <taxon>Bacillati</taxon>
        <taxon>Actinomycetota</taxon>
        <taxon>Actinomycetes</taxon>
        <taxon>Micrococcales</taxon>
        <taxon>Microbacteriaceae</taxon>
        <taxon>Cnuibacter</taxon>
    </lineage>
</organism>
<protein>
    <submittedName>
        <fullName evidence="1">Uncharacterized protein</fullName>
    </submittedName>
</protein>
<dbReference type="AlphaFoldDB" id="A0A1X9LP75"/>
<accession>A0A1X9LP75</accession>
<dbReference type="Proteomes" id="UP000192775">
    <property type="component" value="Chromosome"/>
</dbReference>
<sequence length="83" mass="9245">MTDHDPHLGTGYGAAKFGSRTITPKILAIYAGIGGYRVPDQPLRLNRGTATALRAAGYTMVRVRHRLRTHDISLSRYLDTHRL</sequence>
<evidence type="ECO:0000313" key="1">
    <source>
        <dbReference type="EMBL" id="ARJ06927.1"/>
    </source>
</evidence>
<gene>
    <name evidence="1" type="ORF">B5808_18115</name>
</gene>
<dbReference type="KEGG" id="cphy:B5808_18115"/>
<evidence type="ECO:0000313" key="2">
    <source>
        <dbReference type="Proteomes" id="UP000192775"/>
    </source>
</evidence>